<dbReference type="Gene3D" id="3.30.1180.20">
    <property type="entry name" value="Dihydroxyacetone kinase, domain 2"/>
    <property type="match status" value="1"/>
</dbReference>
<comment type="catalytic activity">
    <reaction evidence="14">
        <text>FAD = riboflavin cyclic-4',5'-phosphate + AMP + H(+)</text>
        <dbReference type="Rhea" id="RHEA:13729"/>
        <dbReference type="ChEBI" id="CHEBI:15378"/>
        <dbReference type="ChEBI" id="CHEBI:57692"/>
        <dbReference type="ChEBI" id="CHEBI:76202"/>
        <dbReference type="ChEBI" id="CHEBI:456215"/>
        <dbReference type="EC" id="4.6.1.15"/>
    </reaction>
</comment>
<proteinExistence type="predicted"/>
<dbReference type="PROSITE" id="PS51481">
    <property type="entry name" value="DHAK"/>
    <property type="match status" value="1"/>
</dbReference>
<dbReference type="PANTHER" id="PTHR28629:SF4">
    <property type="entry name" value="TRIOKINASE_FMN CYCLASE"/>
    <property type="match status" value="1"/>
</dbReference>
<organism evidence="18 19">
    <name type="scientific">Aphis craccivora</name>
    <name type="common">Cowpea aphid</name>
    <dbReference type="NCBI Taxonomy" id="307492"/>
    <lineage>
        <taxon>Eukaryota</taxon>
        <taxon>Metazoa</taxon>
        <taxon>Ecdysozoa</taxon>
        <taxon>Arthropoda</taxon>
        <taxon>Hexapoda</taxon>
        <taxon>Insecta</taxon>
        <taxon>Pterygota</taxon>
        <taxon>Neoptera</taxon>
        <taxon>Paraneoptera</taxon>
        <taxon>Hemiptera</taxon>
        <taxon>Sternorrhyncha</taxon>
        <taxon>Aphidomorpha</taxon>
        <taxon>Aphidoidea</taxon>
        <taxon>Aphididae</taxon>
        <taxon>Aphidini</taxon>
        <taxon>Aphis</taxon>
        <taxon>Aphis</taxon>
    </lineage>
</organism>
<dbReference type="GO" id="GO:0019563">
    <property type="term" value="P:glycerol catabolic process"/>
    <property type="evidence" value="ECO:0007669"/>
    <property type="project" value="TreeGrafter"/>
</dbReference>
<evidence type="ECO:0000256" key="13">
    <source>
        <dbReference type="ARBA" id="ARBA00047974"/>
    </source>
</evidence>
<comment type="caution">
    <text evidence="18">The sequence shown here is derived from an EMBL/GenBank/DDBJ whole genome shotgun (WGS) entry which is preliminary data.</text>
</comment>
<comment type="catalytic activity">
    <reaction evidence="13">
        <text>D-glyceraldehyde + ATP = D-glyceraldehyde 3-phosphate + ADP + H(+)</text>
        <dbReference type="Rhea" id="RHEA:13941"/>
        <dbReference type="ChEBI" id="CHEBI:15378"/>
        <dbReference type="ChEBI" id="CHEBI:17378"/>
        <dbReference type="ChEBI" id="CHEBI:30616"/>
        <dbReference type="ChEBI" id="CHEBI:59776"/>
        <dbReference type="ChEBI" id="CHEBI:456216"/>
        <dbReference type="EC" id="2.7.1.28"/>
    </reaction>
</comment>
<dbReference type="FunFam" id="3.40.50.10440:FF:000001">
    <property type="entry name" value="Dihydroxyacetone kinase, DhaK subunit"/>
    <property type="match status" value="1"/>
</dbReference>
<keyword evidence="6" id="KW-0547">Nucleotide-binding</keyword>
<evidence type="ECO:0000256" key="10">
    <source>
        <dbReference type="ARBA" id="ARBA00032426"/>
    </source>
</evidence>
<evidence type="ECO:0000256" key="1">
    <source>
        <dbReference type="ARBA" id="ARBA00012107"/>
    </source>
</evidence>
<dbReference type="OrthoDB" id="1724672at2759"/>
<evidence type="ECO:0000256" key="3">
    <source>
        <dbReference type="ARBA" id="ARBA00012578"/>
    </source>
</evidence>
<comment type="catalytic activity">
    <reaction evidence="15">
        <text>dihydroxyacetone + ATP = dihydroxyacetone phosphate + ADP + H(+)</text>
        <dbReference type="Rhea" id="RHEA:15773"/>
        <dbReference type="ChEBI" id="CHEBI:15378"/>
        <dbReference type="ChEBI" id="CHEBI:16016"/>
        <dbReference type="ChEBI" id="CHEBI:30616"/>
        <dbReference type="ChEBI" id="CHEBI:57642"/>
        <dbReference type="ChEBI" id="CHEBI:456216"/>
        <dbReference type="EC" id="2.7.1.29"/>
    </reaction>
</comment>
<gene>
    <name evidence="18" type="ORF">FWK35_00004705</name>
</gene>
<evidence type="ECO:0000256" key="9">
    <source>
        <dbReference type="ARBA" id="ARBA00023285"/>
    </source>
</evidence>
<dbReference type="EC" id="2.7.1.29" evidence="1"/>
<dbReference type="InterPro" id="IPR050861">
    <property type="entry name" value="Dihydroxyacetone_Kinase"/>
</dbReference>
<dbReference type="GO" id="GO:0005524">
    <property type="term" value="F:ATP binding"/>
    <property type="evidence" value="ECO:0007669"/>
    <property type="project" value="UniProtKB-KW"/>
</dbReference>
<dbReference type="PROSITE" id="PS51480">
    <property type="entry name" value="DHAL"/>
    <property type="match status" value="1"/>
</dbReference>
<evidence type="ECO:0000256" key="6">
    <source>
        <dbReference type="ARBA" id="ARBA00022741"/>
    </source>
</evidence>
<evidence type="ECO:0000256" key="11">
    <source>
        <dbReference type="ARBA" id="ARBA00045490"/>
    </source>
</evidence>
<keyword evidence="18" id="KW-0456">Lyase</keyword>
<reference evidence="18 19" key="1">
    <citation type="submission" date="2019-08" db="EMBL/GenBank/DDBJ databases">
        <title>Whole genome of Aphis craccivora.</title>
        <authorList>
            <person name="Voronova N.V."/>
            <person name="Shulinski R.S."/>
            <person name="Bandarenka Y.V."/>
            <person name="Zhorov D.G."/>
            <person name="Warner D."/>
        </authorList>
    </citation>
    <scope>NUCLEOTIDE SEQUENCE [LARGE SCALE GENOMIC DNA]</scope>
    <source>
        <strain evidence="18">180601</strain>
        <tissue evidence="18">Whole Body</tissue>
    </source>
</reference>
<comment type="subunit">
    <text evidence="12">Homodimer. Interacts with IFIH1 (via the CARD domains), the interaction is inhibited by viral infection.</text>
</comment>
<protein>
    <recommendedName>
        <fullName evidence="4">Triokinase/FMN cyclase</fullName>
        <ecNumber evidence="2">2.7.1.28</ecNumber>
        <ecNumber evidence="1">2.7.1.29</ecNumber>
        <ecNumber evidence="3">4.6.1.15</ecNumber>
    </recommendedName>
    <alternativeName>
        <fullName evidence="10">Bifunctional ATP-dependent dihydroxyacetone kinase/FAD-AMP lyase (cyclizing)</fullName>
    </alternativeName>
</protein>
<dbReference type="EC" id="2.7.1.28" evidence="2"/>
<evidence type="ECO:0000256" key="14">
    <source>
        <dbReference type="ARBA" id="ARBA00048526"/>
    </source>
</evidence>
<keyword evidence="9" id="KW-0170">Cobalt</keyword>
<keyword evidence="19" id="KW-1185">Reference proteome</keyword>
<accession>A0A6G0ZQR5</accession>
<evidence type="ECO:0000313" key="19">
    <source>
        <dbReference type="Proteomes" id="UP000478052"/>
    </source>
</evidence>
<dbReference type="InterPro" id="IPR004007">
    <property type="entry name" value="DhaL_dom"/>
</dbReference>
<dbReference type="InterPro" id="IPR036117">
    <property type="entry name" value="DhaL_dom_sf"/>
</dbReference>
<evidence type="ECO:0000259" key="17">
    <source>
        <dbReference type="PROSITE" id="PS51481"/>
    </source>
</evidence>
<dbReference type="FunFam" id="1.25.40.340:FF:000002">
    <property type="entry name" value="Dihydroxyacetone kinase, L subunit"/>
    <property type="match status" value="1"/>
</dbReference>
<feature type="domain" description="DhaL" evidence="16">
    <location>
        <begin position="383"/>
        <end position="582"/>
    </location>
</feature>
<evidence type="ECO:0000259" key="16">
    <source>
        <dbReference type="PROSITE" id="PS51480"/>
    </source>
</evidence>
<dbReference type="InterPro" id="IPR004006">
    <property type="entry name" value="DhaK_dom"/>
</dbReference>
<evidence type="ECO:0000256" key="15">
    <source>
        <dbReference type="ARBA" id="ARBA00048898"/>
    </source>
</evidence>
<evidence type="ECO:0000256" key="5">
    <source>
        <dbReference type="ARBA" id="ARBA00022679"/>
    </source>
</evidence>
<dbReference type="AlphaFoldDB" id="A0A6G0ZQR5"/>
<dbReference type="Pfam" id="PF02733">
    <property type="entry name" value="Dak1"/>
    <property type="match status" value="1"/>
</dbReference>
<evidence type="ECO:0000256" key="12">
    <source>
        <dbReference type="ARBA" id="ARBA00046681"/>
    </source>
</evidence>
<dbReference type="GO" id="GO:0005829">
    <property type="term" value="C:cytosol"/>
    <property type="evidence" value="ECO:0007669"/>
    <property type="project" value="TreeGrafter"/>
</dbReference>
<feature type="non-terminal residue" evidence="18">
    <location>
        <position position="1"/>
    </location>
</feature>
<feature type="domain" description="DhaK" evidence="17">
    <location>
        <begin position="18"/>
        <end position="341"/>
    </location>
</feature>
<dbReference type="GO" id="GO:0034012">
    <property type="term" value="F:FAD-AMP lyase (cyclizing) activity"/>
    <property type="evidence" value="ECO:0007669"/>
    <property type="project" value="UniProtKB-EC"/>
</dbReference>
<evidence type="ECO:0000256" key="2">
    <source>
        <dbReference type="ARBA" id="ARBA00012110"/>
    </source>
</evidence>
<sequence length="588" mass="64454">SMMANENSKTDEKYLLENGRVLLKEMFDGLAYTYPIFDVYPENRIVGLKLKSEKRVCLLGGGGSGHEPYPFGYIGDGMLSASVSGYVFTCCSSLNIYQAIKYLNNYNCNGGVLLIVANYTGDVFNFGLACEKAKKIDNINVAELIVSDDCSRPGGKVGKRGMCGLLYVIKILGALAKRGSCIEDLLCLGRNINEKLASIGISATSCNVPGEDPSFLLQQGEFEFGVGLHGEAGTSRIKACDVKDLIRLAVDKICSTLCLKEFSIICLIVNNLGLVSHIELGALAKYTKEYFDELKIEVSRMFVGTFIVSLNMYGFQLSVIDVSANQEWINYIDEETSAFAWPGNHMSIKTIEKQKSENIKIPNIDDINPKTKLGVYISEKASLILKSILKQIGEDLLNNVDVLNKLDQEIGDGDNGSTMSRFASELLTVLYKLPLNYPASVLYSLAFICEDKMGGASGALYSLLLTGAAGHLSSINYLDWTGALKNALDTAMKYSSARKGDKTMFDPIIAIYQVFQEYEDSSSKQYTTVLEKALQRVHDVCNDVKQMKAEFGKASYVESVTSVGKMDAGAHGVTLWFNAICTAYMNNI</sequence>
<keyword evidence="7 18" id="KW-0418">Kinase</keyword>
<dbReference type="EMBL" id="VUJU01000051">
    <property type="protein sequence ID" value="KAF0773530.1"/>
    <property type="molecule type" value="Genomic_DNA"/>
</dbReference>
<dbReference type="EC" id="4.6.1.15" evidence="3"/>
<dbReference type="Proteomes" id="UP000478052">
    <property type="component" value="Unassembled WGS sequence"/>
</dbReference>
<keyword evidence="5" id="KW-0808">Transferase</keyword>
<dbReference type="Gene3D" id="1.25.40.340">
    <property type="match status" value="1"/>
</dbReference>
<comment type="function">
    <text evidence="11">Catalyzes both the phosphorylation of dihydroxyacetone and of glyceraldehyde, and the splitting of ribonucleoside diphosphate-X compounds among which FAD is the best substrate. Represses IFIH1-mediated cellular antiviral response.</text>
</comment>
<evidence type="ECO:0000256" key="8">
    <source>
        <dbReference type="ARBA" id="ARBA00022840"/>
    </source>
</evidence>
<dbReference type="GO" id="GO:0004371">
    <property type="term" value="F:glycerone kinase activity"/>
    <property type="evidence" value="ECO:0007669"/>
    <property type="project" value="UniProtKB-EC"/>
</dbReference>
<dbReference type="SUPFAM" id="SSF82549">
    <property type="entry name" value="DAK1/DegV-like"/>
    <property type="match status" value="1"/>
</dbReference>
<keyword evidence="8" id="KW-0067">ATP-binding</keyword>
<dbReference type="GO" id="GO:0050354">
    <property type="term" value="F:triokinase activity"/>
    <property type="evidence" value="ECO:0007669"/>
    <property type="project" value="UniProtKB-EC"/>
</dbReference>
<evidence type="ECO:0000256" key="7">
    <source>
        <dbReference type="ARBA" id="ARBA00022777"/>
    </source>
</evidence>
<dbReference type="Pfam" id="PF02734">
    <property type="entry name" value="Dak2"/>
    <property type="match status" value="1"/>
</dbReference>
<dbReference type="Gene3D" id="3.40.50.10440">
    <property type="entry name" value="Dihydroxyacetone kinase, domain 1"/>
    <property type="match status" value="1"/>
</dbReference>
<dbReference type="SUPFAM" id="SSF101473">
    <property type="entry name" value="DhaL-like"/>
    <property type="match status" value="1"/>
</dbReference>
<dbReference type="PANTHER" id="PTHR28629">
    <property type="entry name" value="TRIOKINASE/FMN CYCLASE"/>
    <property type="match status" value="1"/>
</dbReference>
<name>A0A6G0ZQR5_APHCR</name>
<evidence type="ECO:0000256" key="4">
    <source>
        <dbReference type="ARBA" id="ARBA00018932"/>
    </source>
</evidence>
<evidence type="ECO:0000313" key="18">
    <source>
        <dbReference type="EMBL" id="KAF0773530.1"/>
    </source>
</evidence>
<dbReference type="SMART" id="SM01120">
    <property type="entry name" value="Dak2"/>
    <property type="match status" value="1"/>
</dbReference>